<keyword evidence="1" id="KW-0732">Signal</keyword>
<dbReference type="Proteomes" id="UP000521872">
    <property type="component" value="Unassembled WGS sequence"/>
</dbReference>
<comment type="caution">
    <text evidence="2">The sequence shown here is derived from an EMBL/GenBank/DDBJ whole genome shotgun (WGS) entry which is preliminary data.</text>
</comment>
<evidence type="ECO:0000313" key="3">
    <source>
        <dbReference type="Proteomes" id="UP000521872"/>
    </source>
</evidence>
<proteinExistence type="predicted"/>
<keyword evidence="3" id="KW-1185">Reference proteome</keyword>
<evidence type="ECO:0000313" key="2">
    <source>
        <dbReference type="EMBL" id="KAF4612171.1"/>
    </source>
</evidence>
<dbReference type="AlphaFoldDB" id="A0A8H4QJX6"/>
<gene>
    <name evidence="2" type="ORF">D9613_003998</name>
</gene>
<dbReference type="EMBL" id="JAACJL010000057">
    <property type="protein sequence ID" value="KAF4612171.1"/>
    <property type="molecule type" value="Genomic_DNA"/>
</dbReference>
<sequence>MKLATCLSTIFGLLLAARALPSLVPYDENAIEIRGITSTGYSLAARDEPFVREDDEIFERYFGQELDLTEREWAEGTVEPRQYAKVAEQAAELIIKGVIKIVDFRGQWTSHMVEDLHKKYPHFNFVVCHTAHNYNFKGQKGKDWGHSHQEIPVSFGKTVGYEIYWFKEGVFRRTGDGGYLNWAYYGNVKSATNKNSVITFNKP</sequence>
<protein>
    <submittedName>
        <fullName evidence="2">Uncharacterized protein</fullName>
    </submittedName>
</protein>
<feature type="signal peptide" evidence="1">
    <location>
        <begin position="1"/>
        <end position="19"/>
    </location>
</feature>
<reference evidence="2 3" key="1">
    <citation type="submission" date="2019-12" db="EMBL/GenBank/DDBJ databases">
        <authorList>
            <person name="Floudas D."/>
            <person name="Bentzer J."/>
            <person name="Ahren D."/>
            <person name="Johansson T."/>
            <person name="Persson P."/>
            <person name="Tunlid A."/>
        </authorList>
    </citation>
    <scope>NUCLEOTIDE SEQUENCE [LARGE SCALE GENOMIC DNA]</scope>
    <source>
        <strain evidence="2 3">CBS 102.39</strain>
    </source>
</reference>
<name>A0A8H4QJX6_9AGAR</name>
<organism evidence="2 3">
    <name type="scientific">Agrocybe pediades</name>
    <dbReference type="NCBI Taxonomy" id="84607"/>
    <lineage>
        <taxon>Eukaryota</taxon>
        <taxon>Fungi</taxon>
        <taxon>Dikarya</taxon>
        <taxon>Basidiomycota</taxon>
        <taxon>Agaricomycotina</taxon>
        <taxon>Agaricomycetes</taxon>
        <taxon>Agaricomycetidae</taxon>
        <taxon>Agaricales</taxon>
        <taxon>Agaricineae</taxon>
        <taxon>Strophariaceae</taxon>
        <taxon>Agrocybe</taxon>
    </lineage>
</organism>
<feature type="chain" id="PRO_5034385343" evidence="1">
    <location>
        <begin position="20"/>
        <end position="203"/>
    </location>
</feature>
<evidence type="ECO:0000256" key="1">
    <source>
        <dbReference type="SAM" id="SignalP"/>
    </source>
</evidence>
<accession>A0A8H4QJX6</accession>